<dbReference type="PANTHER" id="PTHR38834:SF3">
    <property type="entry name" value="SOLUTE-BINDING PROTEIN FAMILY 3_N-TERMINAL DOMAIN-CONTAINING PROTEIN"/>
    <property type="match status" value="1"/>
</dbReference>
<dbReference type="InterPro" id="IPR001638">
    <property type="entry name" value="Solute-binding_3/MltF_N"/>
</dbReference>
<reference evidence="3 4" key="1">
    <citation type="submission" date="2016-10" db="EMBL/GenBank/DDBJ databases">
        <authorList>
            <person name="de Groot N.N."/>
        </authorList>
    </citation>
    <scope>NUCLEOTIDE SEQUENCE [LARGE SCALE GENOMIC DNA]</scope>
    <source>
        <strain evidence="3 4">DSM 23042</strain>
    </source>
</reference>
<feature type="signal peptide" evidence="1">
    <location>
        <begin position="1"/>
        <end position="36"/>
    </location>
</feature>
<feature type="domain" description="Solute-binding protein family 3/N-terminal" evidence="2">
    <location>
        <begin position="42"/>
        <end position="254"/>
    </location>
</feature>
<keyword evidence="1" id="KW-0732">Signal</keyword>
<accession>A0A1H9WVE8</accession>
<evidence type="ECO:0000313" key="3">
    <source>
        <dbReference type="EMBL" id="SES37667.1"/>
    </source>
</evidence>
<dbReference type="Gene3D" id="3.40.190.10">
    <property type="entry name" value="Periplasmic binding protein-like II"/>
    <property type="match status" value="2"/>
</dbReference>
<dbReference type="PANTHER" id="PTHR38834">
    <property type="entry name" value="PERIPLASMIC SUBSTRATE BINDING PROTEIN FAMILY 3"/>
    <property type="match status" value="1"/>
</dbReference>
<keyword evidence="4" id="KW-1185">Reference proteome</keyword>
<organism evidence="3 4">
    <name type="scientific">Tranquillimonas rosea</name>
    <dbReference type="NCBI Taxonomy" id="641238"/>
    <lineage>
        <taxon>Bacteria</taxon>
        <taxon>Pseudomonadati</taxon>
        <taxon>Pseudomonadota</taxon>
        <taxon>Alphaproteobacteria</taxon>
        <taxon>Rhodobacterales</taxon>
        <taxon>Roseobacteraceae</taxon>
        <taxon>Tranquillimonas</taxon>
    </lineage>
</organism>
<dbReference type="EMBL" id="FOGU01000013">
    <property type="protein sequence ID" value="SES37667.1"/>
    <property type="molecule type" value="Genomic_DNA"/>
</dbReference>
<dbReference type="OrthoDB" id="8587856at2"/>
<dbReference type="Proteomes" id="UP000198885">
    <property type="component" value="Unassembled WGS sequence"/>
</dbReference>
<evidence type="ECO:0000256" key="1">
    <source>
        <dbReference type="SAM" id="SignalP"/>
    </source>
</evidence>
<name>A0A1H9WVE8_9RHOB</name>
<dbReference type="RefSeq" id="WP_092695995.1">
    <property type="nucleotide sequence ID" value="NZ_FOGU01000013.1"/>
</dbReference>
<dbReference type="AlphaFoldDB" id="A0A1H9WVE8"/>
<feature type="chain" id="PRO_5011611639" evidence="1">
    <location>
        <begin position="37"/>
        <end position="260"/>
    </location>
</feature>
<protein>
    <submittedName>
        <fullName evidence="3">Amino acid ABC transporter substrate-binding protein, PAAT family</fullName>
    </submittedName>
</protein>
<proteinExistence type="predicted"/>
<dbReference type="STRING" id="641238.SAMN04490244_11376"/>
<sequence length="260" mass="27788">MFRQPHPSRHAPVGARHLCRAALLVAGLGWATGAAAQDLEIVTEEYAPANFTGEDGAIAGIVTDTVRLMAERAGLSVSMEMLPFKRGYALVQGGADRCFMALWRIPAREDDFTWVGPILKDGYALFARAGEAPDVDSIEDSFGHPTGAVAGWGSTEAMQEAGHPNLEIVSLDIANMRKLAAGRLDLWLSGLLSAPWRAARQDLALERVRVVDEVDLSLACHPDTDPDTIAGLSAALQALTDEGAVQAIRARYLDTAASEN</sequence>
<evidence type="ECO:0000313" key="4">
    <source>
        <dbReference type="Proteomes" id="UP000198885"/>
    </source>
</evidence>
<gene>
    <name evidence="3" type="ORF">SAMN04490244_11376</name>
</gene>
<evidence type="ECO:0000259" key="2">
    <source>
        <dbReference type="Pfam" id="PF00497"/>
    </source>
</evidence>
<dbReference type="Pfam" id="PF00497">
    <property type="entry name" value="SBP_bac_3"/>
    <property type="match status" value="1"/>
</dbReference>
<dbReference type="SUPFAM" id="SSF53850">
    <property type="entry name" value="Periplasmic binding protein-like II"/>
    <property type="match status" value="1"/>
</dbReference>